<organism evidence="2 3">
    <name type="scientific">Sulfidibacter corallicola</name>
    <dbReference type="NCBI Taxonomy" id="2818388"/>
    <lineage>
        <taxon>Bacteria</taxon>
        <taxon>Pseudomonadati</taxon>
        <taxon>Acidobacteriota</taxon>
        <taxon>Holophagae</taxon>
        <taxon>Acanthopleuribacterales</taxon>
        <taxon>Acanthopleuribacteraceae</taxon>
        <taxon>Sulfidibacter</taxon>
    </lineage>
</organism>
<protein>
    <submittedName>
        <fullName evidence="2">Tetratricopeptide repeat protein</fullName>
    </submittedName>
</protein>
<proteinExistence type="predicted"/>
<evidence type="ECO:0000256" key="1">
    <source>
        <dbReference type="PROSITE-ProRule" id="PRU00339"/>
    </source>
</evidence>
<accession>A0A8A4U2W1</accession>
<dbReference type="SMART" id="SM00028">
    <property type="entry name" value="TPR"/>
    <property type="match status" value="2"/>
</dbReference>
<dbReference type="InterPro" id="IPR011990">
    <property type="entry name" value="TPR-like_helical_dom_sf"/>
</dbReference>
<dbReference type="Proteomes" id="UP000663929">
    <property type="component" value="Chromosome"/>
</dbReference>
<dbReference type="InterPro" id="IPR019734">
    <property type="entry name" value="TPR_rpt"/>
</dbReference>
<keyword evidence="1" id="KW-0802">TPR repeat</keyword>
<dbReference type="RefSeq" id="WP_237383173.1">
    <property type="nucleotide sequence ID" value="NZ_CP071793.1"/>
</dbReference>
<evidence type="ECO:0000313" key="2">
    <source>
        <dbReference type="EMBL" id="QTD53075.1"/>
    </source>
</evidence>
<reference evidence="2" key="1">
    <citation type="submission" date="2021-03" db="EMBL/GenBank/DDBJ databases">
        <title>Acanthopleuribacteraceae sp. M133.</title>
        <authorList>
            <person name="Wang G."/>
        </authorList>
    </citation>
    <scope>NUCLEOTIDE SEQUENCE</scope>
    <source>
        <strain evidence="2">M133</strain>
    </source>
</reference>
<dbReference type="AlphaFoldDB" id="A0A8A4U2W1"/>
<dbReference type="KEGG" id="scor:J3U87_11490"/>
<dbReference type="SUPFAM" id="SSF48452">
    <property type="entry name" value="TPR-like"/>
    <property type="match status" value="1"/>
</dbReference>
<sequence length="320" mass="37109">MPSALYRTISLNLRKALRQGELEEASALVDRLKSEDGLALETRGLELEYMIQAKKYRDADILAAQLVRLYPNSSRIRFLAGQLEYRRKRYGKAEQHFRESLRLHSSRRGRQWLGKTLTQAGQLDEALSILEPLADDHGAALTDLAWLYERKQEWQRAIDCYQRILERTPDMTFAKEQVVRLKARTLDPEELMEEMDTLIELGEPIPDNLLPAYLATLFQVGRANQARNLIERLIDDLAPTTALRIAWDCYRAQVYDLAFDLFAKCAPREIGNFKFLNAWERTADMTQRIPQLIAEYEKFAPQEKSLFGRIKKLKRGMDVS</sequence>
<name>A0A8A4U2W1_SULCO</name>
<gene>
    <name evidence="2" type="ORF">J3U87_11490</name>
</gene>
<dbReference type="Pfam" id="PF14559">
    <property type="entry name" value="TPR_19"/>
    <property type="match status" value="1"/>
</dbReference>
<dbReference type="PROSITE" id="PS50005">
    <property type="entry name" value="TPR"/>
    <property type="match status" value="1"/>
</dbReference>
<dbReference type="EMBL" id="CP071793">
    <property type="protein sequence ID" value="QTD53075.1"/>
    <property type="molecule type" value="Genomic_DNA"/>
</dbReference>
<evidence type="ECO:0000313" key="3">
    <source>
        <dbReference type="Proteomes" id="UP000663929"/>
    </source>
</evidence>
<keyword evidence="3" id="KW-1185">Reference proteome</keyword>
<feature type="repeat" description="TPR" evidence="1">
    <location>
        <begin position="138"/>
        <end position="171"/>
    </location>
</feature>
<dbReference type="Pfam" id="PF13432">
    <property type="entry name" value="TPR_16"/>
    <property type="match status" value="1"/>
</dbReference>
<dbReference type="Gene3D" id="1.25.40.10">
    <property type="entry name" value="Tetratricopeptide repeat domain"/>
    <property type="match status" value="1"/>
</dbReference>